<evidence type="ECO:0000313" key="5">
    <source>
        <dbReference type="EMBL" id="QQZ09414.1"/>
    </source>
</evidence>
<dbReference type="SUPFAM" id="SSF53041">
    <property type="entry name" value="Resolvase-like"/>
    <property type="match status" value="1"/>
</dbReference>
<dbReference type="Pfam" id="PF00239">
    <property type="entry name" value="Resolvase"/>
    <property type="match status" value="1"/>
</dbReference>
<keyword evidence="1" id="KW-0238">DNA-binding</keyword>
<keyword evidence="6" id="KW-1185">Reference proteome</keyword>
<dbReference type="PANTHER" id="PTHR30461">
    <property type="entry name" value="DNA-INVERTASE FROM LAMBDOID PROPHAGE"/>
    <property type="match status" value="1"/>
</dbReference>
<evidence type="ECO:0000256" key="2">
    <source>
        <dbReference type="ARBA" id="ARBA00023172"/>
    </source>
</evidence>
<dbReference type="RefSeq" id="WP_202778423.1">
    <property type="nucleotide sequence ID" value="NZ_CP065425.1"/>
</dbReference>
<evidence type="ECO:0000313" key="6">
    <source>
        <dbReference type="Proteomes" id="UP000595691"/>
    </source>
</evidence>
<dbReference type="Pfam" id="PF07508">
    <property type="entry name" value="Recombinase"/>
    <property type="match status" value="1"/>
</dbReference>
<feature type="domain" description="Recombinase" evidence="4">
    <location>
        <begin position="165"/>
        <end position="282"/>
    </location>
</feature>
<dbReference type="Gene3D" id="3.40.50.1390">
    <property type="entry name" value="Resolvase, N-terminal catalytic domain"/>
    <property type="match status" value="1"/>
</dbReference>
<dbReference type="CDD" id="cd00338">
    <property type="entry name" value="Ser_Recombinase"/>
    <property type="match status" value="1"/>
</dbReference>
<sequence>MVEKVKYALGYCRRSSLKQKGNHSIEFQKEIIEIHAKHMGYVIVGFIIDDAVSAFRNPASKRKGMQQLYHLVLNDKASAVFFYDETRIDRSIVTFVNEIYKPLIQHKPNIKFYSTSSSQEWDPFTIDIQFKLLNASYESVTKSQRTIDNQKVLVNQDKRPGSRTPFGLKKIPSSENQYETFVEDENADIVRFIYFLYSWGYSIQRIADTLDKKVPAPGGQLWHKNTVEGILKRSIYLGDNVWGEYNKYQDDLFEKKPIYTPVIVPELHELVEQAKGLEKKHGQFSTPYTFRSIAYCENCKVQLKTRDDGPKKTKAKRKYQNYICPNCKQKAELSAIHAAVNQVFTKHWAISLSKMEQIGLNKLKEMEKILEKELDKLNTSYELLKYNESMIPSLELKSSINKHIVQVKEKLNDKRKAISATQKQITNLIEDKRALRLTLHLSLSNSFDKLTGVEKRMIALTFIEKVIINMKTMKVDIDFRLHPFIELENKVGQLTEINNIKMDA</sequence>
<accession>A0ABX7E116</accession>
<gene>
    <name evidence="5" type="ORF">I5776_21085</name>
</gene>
<keyword evidence="2" id="KW-0233">DNA recombination</keyword>
<dbReference type="InterPro" id="IPR006119">
    <property type="entry name" value="Resolv_N"/>
</dbReference>
<dbReference type="PROSITE" id="PS51737">
    <property type="entry name" value="RECOMBINASE_DNA_BIND"/>
    <property type="match status" value="1"/>
</dbReference>
<keyword evidence="3" id="KW-0175">Coiled coil</keyword>
<dbReference type="EMBL" id="CP065425">
    <property type="protein sequence ID" value="QQZ09414.1"/>
    <property type="molecule type" value="Genomic_DNA"/>
</dbReference>
<name>A0ABX7E116_9BACI</name>
<dbReference type="Gene3D" id="3.90.1750.20">
    <property type="entry name" value="Putative Large Serine Recombinase, Chain B, Domain 2"/>
    <property type="match status" value="1"/>
</dbReference>
<evidence type="ECO:0000256" key="3">
    <source>
        <dbReference type="SAM" id="Coils"/>
    </source>
</evidence>
<evidence type="ECO:0000259" key="4">
    <source>
        <dbReference type="PROSITE" id="PS51737"/>
    </source>
</evidence>
<protein>
    <submittedName>
        <fullName evidence="5">Recombinase family protein</fullName>
    </submittedName>
</protein>
<dbReference type="Proteomes" id="UP000595691">
    <property type="component" value="Chromosome"/>
</dbReference>
<reference evidence="5 6" key="1">
    <citation type="submission" date="2020-11" db="EMBL/GenBank/DDBJ databases">
        <title>Taxonomic evaluation of the Bacillus sporothermodurans group of bacteria based on whole genome sequences.</title>
        <authorList>
            <person name="Fiedler G."/>
            <person name="Herbstmann A.-D."/>
            <person name="Doll E."/>
            <person name="Wenning M."/>
            <person name="Brinks E."/>
            <person name="Kabisch J."/>
            <person name="Breitenwieser F."/>
            <person name="Lappann M."/>
            <person name="Boehnlein C."/>
            <person name="Franz C."/>
        </authorList>
    </citation>
    <scope>NUCLEOTIDE SEQUENCE [LARGE SCALE GENOMIC DNA]</scope>
    <source>
        <strain evidence="5 6">JCM 19841</strain>
    </source>
</reference>
<organism evidence="5 6">
    <name type="scientific">Heyndrickxia vini</name>
    <dbReference type="NCBI Taxonomy" id="1476025"/>
    <lineage>
        <taxon>Bacteria</taxon>
        <taxon>Bacillati</taxon>
        <taxon>Bacillota</taxon>
        <taxon>Bacilli</taxon>
        <taxon>Bacillales</taxon>
        <taxon>Bacillaceae</taxon>
        <taxon>Heyndrickxia</taxon>
    </lineage>
</organism>
<dbReference type="InterPro" id="IPR011109">
    <property type="entry name" value="DNA_bind_recombinase_dom"/>
</dbReference>
<dbReference type="SMART" id="SM00857">
    <property type="entry name" value="Resolvase"/>
    <property type="match status" value="1"/>
</dbReference>
<dbReference type="InterPro" id="IPR038109">
    <property type="entry name" value="DNA_bind_recomb_sf"/>
</dbReference>
<evidence type="ECO:0000256" key="1">
    <source>
        <dbReference type="ARBA" id="ARBA00023125"/>
    </source>
</evidence>
<feature type="coiled-coil region" evidence="3">
    <location>
        <begin position="404"/>
        <end position="431"/>
    </location>
</feature>
<dbReference type="InterPro" id="IPR036162">
    <property type="entry name" value="Resolvase-like_N_sf"/>
</dbReference>
<proteinExistence type="predicted"/>
<dbReference type="InterPro" id="IPR050639">
    <property type="entry name" value="SSR_resolvase"/>
</dbReference>
<dbReference type="PANTHER" id="PTHR30461:SF2">
    <property type="entry name" value="SERINE RECOMBINASE PINE-RELATED"/>
    <property type="match status" value="1"/>
</dbReference>